<evidence type="ECO:0008006" key="14">
    <source>
        <dbReference type="Google" id="ProtNLM"/>
    </source>
</evidence>
<dbReference type="InterPro" id="IPR001138">
    <property type="entry name" value="Zn2Cys6_DnaBD"/>
</dbReference>
<evidence type="ECO:0000259" key="10">
    <source>
        <dbReference type="PROSITE" id="PS50048"/>
    </source>
</evidence>
<dbReference type="AlphaFoldDB" id="A0A423WJQ6"/>
<evidence type="ECO:0000256" key="1">
    <source>
        <dbReference type="ARBA" id="ARBA00004141"/>
    </source>
</evidence>
<feature type="region of interest" description="Disordered" evidence="8">
    <location>
        <begin position="1"/>
        <end position="27"/>
    </location>
</feature>
<dbReference type="EMBL" id="LKEA01000015">
    <property type="protein sequence ID" value="ROW03666.1"/>
    <property type="molecule type" value="Genomic_DNA"/>
</dbReference>
<keyword evidence="5 9" id="KW-1133">Transmembrane helix</keyword>
<dbReference type="PANTHER" id="PTHR23501:SF12">
    <property type="entry name" value="MAJOR FACILITATOR SUPERFAMILY (MFS) PROFILE DOMAIN-CONTAINING PROTEIN-RELATED"/>
    <property type="match status" value="1"/>
</dbReference>
<feature type="transmembrane region" description="Helical" evidence="9">
    <location>
        <begin position="241"/>
        <end position="261"/>
    </location>
</feature>
<evidence type="ECO:0000313" key="12">
    <source>
        <dbReference type="EMBL" id="ROW03666.1"/>
    </source>
</evidence>
<gene>
    <name evidence="12" type="ORF">VMCG_05411</name>
</gene>
<comment type="caution">
    <text evidence="12">The sequence shown here is derived from an EMBL/GenBank/DDBJ whole genome shotgun (WGS) entry which is preliminary data.</text>
</comment>
<dbReference type="Pfam" id="PF00172">
    <property type="entry name" value="Zn_clus"/>
    <property type="match status" value="1"/>
</dbReference>
<feature type="transmembrane region" description="Helical" evidence="9">
    <location>
        <begin position="407"/>
        <end position="429"/>
    </location>
</feature>
<dbReference type="InterPro" id="IPR011701">
    <property type="entry name" value="MFS"/>
</dbReference>
<feature type="domain" description="Zn(2)-C6 fungal-type" evidence="10">
    <location>
        <begin position="516"/>
        <end position="545"/>
    </location>
</feature>
<keyword evidence="6 9" id="KW-0472">Membrane</keyword>
<evidence type="ECO:0000313" key="13">
    <source>
        <dbReference type="Proteomes" id="UP000283895"/>
    </source>
</evidence>
<feature type="transmembrane region" description="Helical" evidence="9">
    <location>
        <begin position="138"/>
        <end position="158"/>
    </location>
</feature>
<dbReference type="SUPFAM" id="SSF103473">
    <property type="entry name" value="MFS general substrate transporter"/>
    <property type="match status" value="1"/>
</dbReference>
<dbReference type="Proteomes" id="UP000283895">
    <property type="component" value="Unassembled WGS sequence"/>
</dbReference>
<accession>A0A423WJQ6</accession>
<feature type="transmembrane region" description="Helical" evidence="9">
    <location>
        <begin position="376"/>
        <end position="395"/>
    </location>
</feature>
<dbReference type="PROSITE" id="PS50850">
    <property type="entry name" value="MFS"/>
    <property type="match status" value="1"/>
</dbReference>
<keyword evidence="3" id="KW-0813">Transport</keyword>
<dbReference type="SUPFAM" id="SSF57701">
    <property type="entry name" value="Zn2/Cys6 DNA-binding domain"/>
    <property type="match status" value="1"/>
</dbReference>
<dbReference type="GO" id="GO:0005886">
    <property type="term" value="C:plasma membrane"/>
    <property type="evidence" value="ECO:0007669"/>
    <property type="project" value="TreeGrafter"/>
</dbReference>
<dbReference type="InterPro" id="IPR020846">
    <property type="entry name" value="MFS_dom"/>
</dbReference>
<dbReference type="InterPro" id="IPR036259">
    <property type="entry name" value="MFS_trans_sf"/>
</dbReference>
<dbReference type="FunFam" id="1.20.1250.20:FF:000429">
    <property type="entry name" value="MFS drug efflux transporter, putative"/>
    <property type="match status" value="1"/>
</dbReference>
<dbReference type="PANTHER" id="PTHR23501">
    <property type="entry name" value="MAJOR FACILITATOR SUPERFAMILY"/>
    <property type="match status" value="1"/>
</dbReference>
<feature type="domain" description="Major facilitator superfamily (MFS) profile" evidence="11">
    <location>
        <begin position="1"/>
        <end position="473"/>
    </location>
</feature>
<dbReference type="GO" id="GO:0000981">
    <property type="term" value="F:DNA-binding transcription factor activity, RNA polymerase II-specific"/>
    <property type="evidence" value="ECO:0007669"/>
    <property type="project" value="InterPro"/>
</dbReference>
<dbReference type="GO" id="GO:0008270">
    <property type="term" value="F:zinc ion binding"/>
    <property type="evidence" value="ECO:0007669"/>
    <property type="project" value="InterPro"/>
</dbReference>
<proteinExistence type="inferred from homology"/>
<feature type="transmembrane region" description="Helical" evidence="9">
    <location>
        <begin position="170"/>
        <end position="189"/>
    </location>
</feature>
<feature type="transmembrane region" description="Helical" evidence="9">
    <location>
        <begin position="51"/>
        <end position="69"/>
    </location>
</feature>
<dbReference type="PROSITE" id="PS00463">
    <property type="entry name" value="ZN2_CY6_FUNGAL_1"/>
    <property type="match status" value="1"/>
</dbReference>
<dbReference type="Pfam" id="PF07690">
    <property type="entry name" value="MFS_1"/>
    <property type="match status" value="1"/>
</dbReference>
<protein>
    <recommendedName>
        <fullName evidence="14">Major facilitator superfamily (MFS) profile domain-containing protein</fullName>
    </recommendedName>
</protein>
<evidence type="ECO:0000256" key="5">
    <source>
        <dbReference type="ARBA" id="ARBA00022989"/>
    </source>
</evidence>
<evidence type="ECO:0000256" key="8">
    <source>
        <dbReference type="SAM" id="MobiDB-lite"/>
    </source>
</evidence>
<comment type="similarity">
    <text evidence="2">Belongs to the major facilitator superfamily. TCR/Tet family.</text>
</comment>
<feature type="region of interest" description="Disordered" evidence="8">
    <location>
        <begin position="547"/>
        <end position="571"/>
    </location>
</feature>
<feature type="transmembrane region" description="Helical" evidence="9">
    <location>
        <begin position="282"/>
        <end position="307"/>
    </location>
</feature>
<dbReference type="OrthoDB" id="10021397at2759"/>
<evidence type="ECO:0000256" key="3">
    <source>
        <dbReference type="ARBA" id="ARBA00022448"/>
    </source>
</evidence>
<comment type="subcellular location">
    <subcellularLocation>
        <location evidence="1">Membrane</location>
        <topology evidence="1">Multi-pass membrane protein</topology>
    </subcellularLocation>
</comment>
<reference evidence="12 13" key="1">
    <citation type="submission" date="2015-09" db="EMBL/GenBank/DDBJ databases">
        <title>Host preference determinants of Valsa canker pathogens revealed by comparative genomics.</title>
        <authorList>
            <person name="Yin Z."/>
            <person name="Huang L."/>
        </authorList>
    </citation>
    <scope>NUCLEOTIDE SEQUENCE [LARGE SCALE GENOMIC DNA]</scope>
    <source>
        <strain evidence="12 13">03-1</strain>
    </source>
</reference>
<feature type="transmembrane region" description="Helical" evidence="9">
    <location>
        <begin position="210"/>
        <end position="229"/>
    </location>
</feature>
<evidence type="ECO:0000256" key="9">
    <source>
        <dbReference type="SAM" id="Phobius"/>
    </source>
</evidence>
<dbReference type="Gene3D" id="4.10.240.10">
    <property type="entry name" value="Zn(2)-C6 fungal-type DNA-binding domain"/>
    <property type="match status" value="1"/>
</dbReference>
<evidence type="ECO:0000256" key="6">
    <source>
        <dbReference type="ARBA" id="ARBA00023136"/>
    </source>
</evidence>
<dbReference type="InterPro" id="IPR036864">
    <property type="entry name" value="Zn2-C6_fun-type_DNA-bd_sf"/>
</dbReference>
<feature type="transmembrane region" description="Helical" evidence="9">
    <location>
        <begin position="347"/>
        <end position="364"/>
    </location>
</feature>
<evidence type="ECO:0000256" key="2">
    <source>
        <dbReference type="ARBA" id="ARBA00007520"/>
    </source>
</evidence>
<evidence type="ECO:0000256" key="7">
    <source>
        <dbReference type="ARBA" id="ARBA00023242"/>
    </source>
</evidence>
<keyword evidence="4 9" id="KW-0812">Transmembrane</keyword>
<evidence type="ECO:0000256" key="4">
    <source>
        <dbReference type="ARBA" id="ARBA00022692"/>
    </source>
</evidence>
<feature type="transmembrane region" description="Helical" evidence="9">
    <location>
        <begin position="81"/>
        <end position="100"/>
    </location>
</feature>
<dbReference type="SMART" id="SM00066">
    <property type="entry name" value="GAL4"/>
    <property type="match status" value="1"/>
</dbReference>
<keyword evidence="7" id="KW-0539">Nucleus</keyword>
<sequence>MAATNEDKTSGSYGDGTVDSSTLDGSPSPAGRLEANIQATIIEDLGGLDKLSWLSVGFLLSATATNMVWGRLYGQFNSKKLYIFNVFLFEVGSAVCGSAPNIDALIVGRAICGVGGSGLYVGVMTLIAQTTTIPERPLYVSGTGLTWGIGIVLGPVIGGAFGESSAGWRWAFYINLLIGAVCAPAWLFLLPSKNPRPGVPFKERAAEMDYMGMVLLMGALVSFFLALNWGGVTYPWDSGRVIGLFVCAGVLFVILGVQQTFTIFTTVSRRIIPVQFFKSRTVLILFCVTAAAGASAFVPIYMIPIFFQFTRSDGPLDAGVRLLPLIIVMVVMIFLNGALLSKLGYYMPWYTLGGLLAMTGGALMYTVELETSTSRIYGYTVLMGAGVGMWLQASFSVAQAMVSLENIAACVGFITLAQFAGITFALAIANTVFLNGSKTAIARILPNVPLSDIQAAILGASSDFVQSLDPDQQDAVLKAIVSAVDKTQEIPGNYILNWQASRAGAEKPLARRPLTACEGCRSAKVRCSGQQECDRCAGRGLECKYTASSTPKNPDQCEPATQPHSTDEWPSLVPTTSDSEMAMDLNFDAADPFSAVHGADEHNTGTIPQLDSSWSSERGSRGIGHIDWASIDMISGHLASFGPNTIAPPSPTLQSPGVFHVELPVLCDTPPALAHSFIKVSVGTYQISGVDDSRLRYVLVMDLVNQANAPD</sequence>
<dbReference type="Gene3D" id="1.20.1250.20">
    <property type="entry name" value="MFS general substrate transporter like domains"/>
    <property type="match status" value="1"/>
</dbReference>
<keyword evidence="13" id="KW-1185">Reference proteome</keyword>
<name>A0A423WJQ6_9PEZI</name>
<feature type="transmembrane region" description="Helical" evidence="9">
    <location>
        <begin position="106"/>
        <end position="126"/>
    </location>
</feature>
<feature type="transmembrane region" description="Helical" evidence="9">
    <location>
        <begin position="319"/>
        <end position="340"/>
    </location>
</feature>
<evidence type="ECO:0000259" key="11">
    <source>
        <dbReference type="PROSITE" id="PS50850"/>
    </source>
</evidence>
<organism evidence="12 13">
    <name type="scientific">Cytospora schulzeri</name>
    <dbReference type="NCBI Taxonomy" id="448051"/>
    <lineage>
        <taxon>Eukaryota</taxon>
        <taxon>Fungi</taxon>
        <taxon>Dikarya</taxon>
        <taxon>Ascomycota</taxon>
        <taxon>Pezizomycotina</taxon>
        <taxon>Sordariomycetes</taxon>
        <taxon>Sordariomycetidae</taxon>
        <taxon>Diaporthales</taxon>
        <taxon>Cytosporaceae</taxon>
        <taxon>Cytospora</taxon>
    </lineage>
</organism>
<dbReference type="CDD" id="cd00067">
    <property type="entry name" value="GAL4"/>
    <property type="match status" value="1"/>
</dbReference>
<dbReference type="PROSITE" id="PS50048">
    <property type="entry name" value="ZN2_CY6_FUNGAL_2"/>
    <property type="match status" value="1"/>
</dbReference>
<dbReference type="GO" id="GO:0022857">
    <property type="term" value="F:transmembrane transporter activity"/>
    <property type="evidence" value="ECO:0007669"/>
    <property type="project" value="InterPro"/>
</dbReference>